<dbReference type="Gramene" id="AET2Gv21256500.17">
    <property type="protein sequence ID" value="AET2Gv21256500.17"/>
    <property type="gene ID" value="AET2Gv21256500"/>
</dbReference>
<name>A0A453DIL1_AEGTS</name>
<organism evidence="1 2">
    <name type="scientific">Aegilops tauschii subsp. strangulata</name>
    <name type="common">Goatgrass</name>
    <dbReference type="NCBI Taxonomy" id="200361"/>
    <lineage>
        <taxon>Eukaryota</taxon>
        <taxon>Viridiplantae</taxon>
        <taxon>Streptophyta</taxon>
        <taxon>Embryophyta</taxon>
        <taxon>Tracheophyta</taxon>
        <taxon>Spermatophyta</taxon>
        <taxon>Magnoliopsida</taxon>
        <taxon>Liliopsida</taxon>
        <taxon>Poales</taxon>
        <taxon>Poaceae</taxon>
        <taxon>BOP clade</taxon>
        <taxon>Pooideae</taxon>
        <taxon>Triticodae</taxon>
        <taxon>Triticeae</taxon>
        <taxon>Triticinae</taxon>
        <taxon>Aegilops</taxon>
    </lineage>
</organism>
<dbReference type="EnsemblPlants" id="AET2Gv21256500.17">
    <property type="protein sequence ID" value="AET2Gv21256500.17"/>
    <property type="gene ID" value="AET2Gv21256500"/>
</dbReference>
<proteinExistence type="predicted"/>
<reference evidence="1" key="5">
    <citation type="journal article" date="2021" name="G3 (Bethesda)">
        <title>Aegilops tauschii genome assembly Aet v5.0 features greater sequence contiguity and improved annotation.</title>
        <authorList>
            <person name="Wang L."/>
            <person name="Zhu T."/>
            <person name="Rodriguez J.C."/>
            <person name="Deal K.R."/>
            <person name="Dubcovsky J."/>
            <person name="McGuire P.E."/>
            <person name="Lux T."/>
            <person name="Spannagl M."/>
            <person name="Mayer K.F.X."/>
            <person name="Baldrich P."/>
            <person name="Meyers B.C."/>
            <person name="Huo N."/>
            <person name="Gu Y.Q."/>
            <person name="Zhou H."/>
            <person name="Devos K.M."/>
            <person name="Bennetzen J.L."/>
            <person name="Unver T."/>
            <person name="Budak H."/>
            <person name="Gulick P.J."/>
            <person name="Galiba G."/>
            <person name="Kalapos B."/>
            <person name="Nelson D.R."/>
            <person name="Li P."/>
            <person name="You F.M."/>
            <person name="Luo M.C."/>
            <person name="Dvorak J."/>
        </authorList>
    </citation>
    <scope>NUCLEOTIDE SEQUENCE [LARGE SCALE GENOMIC DNA]</scope>
    <source>
        <strain evidence="1">cv. AL8/78</strain>
    </source>
</reference>
<evidence type="ECO:0000313" key="2">
    <source>
        <dbReference type="Proteomes" id="UP000015105"/>
    </source>
</evidence>
<protein>
    <submittedName>
        <fullName evidence="1">Uncharacterized protein</fullName>
    </submittedName>
</protein>
<dbReference type="AlphaFoldDB" id="A0A453DIL1"/>
<evidence type="ECO:0000313" key="1">
    <source>
        <dbReference type="EnsemblPlants" id="AET2Gv21256500.17"/>
    </source>
</evidence>
<reference evidence="1" key="3">
    <citation type="journal article" date="2017" name="Nature">
        <title>Genome sequence of the progenitor of the wheat D genome Aegilops tauschii.</title>
        <authorList>
            <person name="Luo M.C."/>
            <person name="Gu Y.Q."/>
            <person name="Puiu D."/>
            <person name="Wang H."/>
            <person name="Twardziok S.O."/>
            <person name="Deal K.R."/>
            <person name="Huo N."/>
            <person name="Zhu T."/>
            <person name="Wang L."/>
            <person name="Wang Y."/>
            <person name="McGuire P.E."/>
            <person name="Liu S."/>
            <person name="Long H."/>
            <person name="Ramasamy R.K."/>
            <person name="Rodriguez J.C."/>
            <person name="Van S.L."/>
            <person name="Yuan L."/>
            <person name="Wang Z."/>
            <person name="Xia Z."/>
            <person name="Xiao L."/>
            <person name="Anderson O.D."/>
            <person name="Ouyang S."/>
            <person name="Liang Y."/>
            <person name="Zimin A.V."/>
            <person name="Pertea G."/>
            <person name="Qi P."/>
            <person name="Bennetzen J.L."/>
            <person name="Dai X."/>
            <person name="Dawson M.W."/>
            <person name="Muller H.G."/>
            <person name="Kugler K."/>
            <person name="Rivarola-Duarte L."/>
            <person name="Spannagl M."/>
            <person name="Mayer K.F.X."/>
            <person name="Lu F.H."/>
            <person name="Bevan M.W."/>
            <person name="Leroy P."/>
            <person name="Li P."/>
            <person name="You F.M."/>
            <person name="Sun Q."/>
            <person name="Liu Z."/>
            <person name="Lyons E."/>
            <person name="Wicker T."/>
            <person name="Salzberg S.L."/>
            <person name="Devos K.M."/>
            <person name="Dvorak J."/>
        </authorList>
    </citation>
    <scope>NUCLEOTIDE SEQUENCE [LARGE SCALE GENOMIC DNA]</scope>
    <source>
        <strain evidence="1">cv. AL8/78</strain>
    </source>
</reference>
<accession>A0A453DIL1</accession>
<reference evidence="1" key="4">
    <citation type="submission" date="2019-03" db="UniProtKB">
        <authorList>
            <consortium name="EnsemblPlants"/>
        </authorList>
    </citation>
    <scope>IDENTIFICATION</scope>
</reference>
<reference evidence="2" key="2">
    <citation type="journal article" date="2017" name="Nat. Plants">
        <title>The Aegilops tauschii genome reveals multiple impacts of transposons.</title>
        <authorList>
            <person name="Zhao G."/>
            <person name="Zou C."/>
            <person name="Li K."/>
            <person name="Wang K."/>
            <person name="Li T."/>
            <person name="Gao L."/>
            <person name="Zhang X."/>
            <person name="Wang H."/>
            <person name="Yang Z."/>
            <person name="Liu X."/>
            <person name="Jiang W."/>
            <person name="Mao L."/>
            <person name="Kong X."/>
            <person name="Jiao Y."/>
            <person name="Jia J."/>
        </authorList>
    </citation>
    <scope>NUCLEOTIDE SEQUENCE [LARGE SCALE GENOMIC DNA]</scope>
    <source>
        <strain evidence="2">cv. AL8/78</strain>
    </source>
</reference>
<sequence>MCSWRCHLNLIWSRDTLGLEADVFEKITARDFRTRIDHILSKPFGHRVRKLSLLVGSKLQYEGPSLYHRMDSESSYTRD</sequence>
<dbReference type="EnsemblPlants" id="AET2Gv21256500.16">
    <property type="protein sequence ID" value="AET2Gv21256500.16"/>
    <property type="gene ID" value="AET2Gv21256500"/>
</dbReference>
<dbReference type="Gramene" id="AET2Gv21256500.16">
    <property type="protein sequence ID" value="AET2Gv21256500.16"/>
    <property type="gene ID" value="AET2Gv21256500"/>
</dbReference>
<reference evidence="2" key="1">
    <citation type="journal article" date="2014" name="Science">
        <title>Ancient hybridizations among the ancestral genomes of bread wheat.</title>
        <authorList>
            <consortium name="International Wheat Genome Sequencing Consortium,"/>
            <person name="Marcussen T."/>
            <person name="Sandve S.R."/>
            <person name="Heier L."/>
            <person name="Spannagl M."/>
            <person name="Pfeifer M."/>
            <person name="Jakobsen K.S."/>
            <person name="Wulff B.B."/>
            <person name="Steuernagel B."/>
            <person name="Mayer K.F."/>
            <person name="Olsen O.A."/>
        </authorList>
    </citation>
    <scope>NUCLEOTIDE SEQUENCE [LARGE SCALE GENOMIC DNA]</scope>
    <source>
        <strain evidence="2">cv. AL8/78</strain>
    </source>
</reference>
<dbReference type="Proteomes" id="UP000015105">
    <property type="component" value="Chromosome 2D"/>
</dbReference>
<keyword evidence="2" id="KW-1185">Reference proteome</keyword>